<evidence type="ECO:0000313" key="4">
    <source>
        <dbReference type="EMBL" id="QTX04539.1"/>
    </source>
</evidence>
<dbReference type="PANTHER" id="PTHR10302">
    <property type="entry name" value="SINGLE-STRANDED DNA-BINDING PROTEIN"/>
    <property type="match status" value="1"/>
</dbReference>
<dbReference type="InterPro" id="IPR000424">
    <property type="entry name" value="Primosome_PriB/ssb"/>
</dbReference>
<dbReference type="PROSITE" id="PS50935">
    <property type="entry name" value="SSB"/>
    <property type="match status" value="1"/>
</dbReference>
<dbReference type="GO" id="GO:0003697">
    <property type="term" value="F:single-stranded DNA binding"/>
    <property type="evidence" value="ECO:0007669"/>
    <property type="project" value="InterPro"/>
</dbReference>
<dbReference type="InterPro" id="IPR011344">
    <property type="entry name" value="ssDNA-bd"/>
</dbReference>
<evidence type="ECO:0000256" key="3">
    <source>
        <dbReference type="SAM" id="MobiDB-lite"/>
    </source>
</evidence>
<proteinExistence type="predicted"/>
<dbReference type="GO" id="GO:0009295">
    <property type="term" value="C:nucleoid"/>
    <property type="evidence" value="ECO:0007669"/>
    <property type="project" value="TreeGrafter"/>
</dbReference>
<dbReference type="Pfam" id="PF00436">
    <property type="entry name" value="SSB"/>
    <property type="match status" value="1"/>
</dbReference>
<name>A0A975FLX7_9MICO</name>
<feature type="compositionally biased region" description="Acidic residues" evidence="3">
    <location>
        <begin position="141"/>
        <end position="150"/>
    </location>
</feature>
<dbReference type="EMBL" id="CP071696">
    <property type="protein sequence ID" value="QTX04539.1"/>
    <property type="molecule type" value="Genomic_DNA"/>
</dbReference>
<feature type="region of interest" description="Disordered" evidence="3">
    <location>
        <begin position="119"/>
        <end position="165"/>
    </location>
</feature>
<dbReference type="RefSeq" id="WP_210898227.1">
    <property type="nucleotide sequence ID" value="NZ_CP071696.1"/>
</dbReference>
<evidence type="ECO:0000313" key="5">
    <source>
        <dbReference type="Proteomes" id="UP000671914"/>
    </source>
</evidence>
<dbReference type="Gene3D" id="2.40.50.140">
    <property type="entry name" value="Nucleic acid-binding proteins"/>
    <property type="match status" value="1"/>
</dbReference>
<keyword evidence="1 2" id="KW-0238">DNA-binding</keyword>
<evidence type="ECO:0000256" key="2">
    <source>
        <dbReference type="PROSITE-ProRule" id="PRU00252"/>
    </source>
</evidence>
<dbReference type="Proteomes" id="UP000671914">
    <property type="component" value="Chromosome"/>
</dbReference>
<dbReference type="PANTHER" id="PTHR10302:SF0">
    <property type="entry name" value="SINGLE-STRANDED DNA-BINDING PROTEIN, MITOCHONDRIAL"/>
    <property type="match status" value="1"/>
</dbReference>
<dbReference type="GO" id="GO:0006260">
    <property type="term" value="P:DNA replication"/>
    <property type="evidence" value="ECO:0007669"/>
    <property type="project" value="InterPro"/>
</dbReference>
<organism evidence="4 5">
    <name type="scientific">Agromyces archimandritae</name>
    <dbReference type="NCBI Taxonomy" id="2781962"/>
    <lineage>
        <taxon>Bacteria</taxon>
        <taxon>Bacillati</taxon>
        <taxon>Actinomycetota</taxon>
        <taxon>Actinomycetes</taxon>
        <taxon>Micrococcales</taxon>
        <taxon>Microbacteriaceae</taxon>
        <taxon>Agromyces</taxon>
    </lineage>
</organism>
<dbReference type="CDD" id="cd04496">
    <property type="entry name" value="SSB_OBF"/>
    <property type="match status" value="1"/>
</dbReference>
<reference evidence="4" key="1">
    <citation type="submission" date="2021-03" db="EMBL/GenBank/DDBJ databases">
        <title>Agromyces archimandritus sp. nov., isolated from the cockroach Archimandrita tessellata.</title>
        <authorList>
            <person name="Guzman J."/>
            <person name="Ortuzar M."/>
            <person name="Poehlein A."/>
            <person name="Daniel R."/>
            <person name="Trujillo M."/>
            <person name="Vilcinskas A."/>
        </authorList>
    </citation>
    <scope>NUCLEOTIDE SEQUENCE</scope>
    <source>
        <strain evidence="4">G127AT</strain>
    </source>
</reference>
<keyword evidence="5" id="KW-1185">Reference proteome</keyword>
<protein>
    <submittedName>
        <fullName evidence="4">Single-stranded DNA-binding protein</fullName>
    </submittedName>
</protein>
<evidence type="ECO:0000256" key="1">
    <source>
        <dbReference type="ARBA" id="ARBA00023125"/>
    </source>
</evidence>
<dbReference type="SUPFAM" id="SSF50249">
    <property type="entry name" value="Nucleic acid-binding proteins"/>
    <property type="match status" value="1"/>
</dbReference>
<dbReference type="KEGG" id="aarc:G127AT_14955"/>
<accession>A0A975FLX7</accession>
<gene>
    <name evidence="4" type="ORF">G127AT_14955</name>
</gene>
<sequence length="165" mass="17565">MADHITITGFVGNEPQVIPTKNGQAMTVFRIGSTRRRRTENGWEDAGTNWYGVTAHRYLGQNAHASIKKGDPVVVSGQLRVTDWENGERRGTNLDIVADAIGHDLGWGRSVFARSITRSTSPDAGADEAWPETGPASADGDPGDAAEDPAGDLPTEPADATPVPF</sequence>
<dbReference type="AlphaFoldDB" id="A0A975FLX7"/>
<dbReference type="InterPro" id="IPR012340">
    <property type="entry name" value="NA-bd_OB-fold"/>
</dbReference>